<evidence type="ECO:0000313" key="1">
    <source>
        <dbReference type="EMBL" id="KAJ8385850.1"/>
    </source>
</evidence>
<organism evidence="1 2">
    <name type="scientific">Aldrovandia affinis</name>
    <dbReference type="NCBI Taxonomy" id="143900"/>
    <lineage>
        <taxon>Eukaryota</taxon>
        <taxon>Metazoa</taxon>
        <taxon>Chordata</taxon>
        <taxon>Craniata</taxon>
        <taxon>Vertebrata</taxon>
        <taxon>Euteleostomi</taxon>
        <taxon>Actinopterygii</taxon>
        <taxon>Neopterygii</taxon>
        <taxon>Teleostei</taxon>
        <taxon>Notacanthiformes</taxon>
        <taxon>Halosauridae</taxon>
        <taxon>Aldrovandia</taxon>
    </lineage>
</organism>
<reference evidence="1" key="1">
    <citation type="journal article" date="2023" name="Science">
        <title>Genome structures resolve the early diversification of teleost fishes.</title>
        <authorList>
            <person name="Parey E."/>
            <person name="Louis A."/>
            <person name="Montfort J."/>
            <person name="Bouchez O."/>
            <person name="Roques C."/>
            <person name="Iampietro C."/>
            <person name="Lluch J."/>
            <person name="Castinel A."/>
            <person name="Donnadieu C."/>
            <person name="Desvignes T."/>
            <person name="Floi Bucao C."/>
            <person name="Jouanno E."/>
            <person name="Wen M."/>
            <person name="Mejri S."/>
            <person name="Dirks R."/>
            <person name="Jansen H."/>
            <person name="Henkel C."/>
            <person name="Chen W.J."/>
            <person name="Zahm M."/>
            <person name="Cabau C."/>
            <person name="Klopp C."/>
            <person name="Thompson A.W."/>
            <person name="Robinson-Rechavi M."/>
            <person name="Braasch I."/>
            <person name="Lecointre G."/>
            <person name="Bobe J."/>
            <person name="Postlethwait J.H."/>
            <person name="Berthelot C."/>
            <person name="Roest Crollius H."/>
            <person name="Guiguen Y."/>
        </authorList>
    </citation>
    <scope>NUCLEOTIDE SEQUENCE</scope>
    <source>
        <strain evidence="1">NC1722</strain>
    </source>
</reference>
<accession>A0AAD7RKR0</accession>
<keyword evidence="2" id="KW-1185">Reference proteome</keyword>
<dbReference type="AlphaFoldDB" id="A0AAD7RKR0"/>
<proteinExistence type="predicted"/>
<dbReference type="Proteomes" id="UP001221898">
    <property type="component" value="Unassembled WGS sequence"/>
</dbReference>
<dbReference type="EMBL" id="JAINUG010000240">
    <property type="protein sequence ID" value="KAJ8385850.1"/>
    <property type="molecule type" value="Genomic_DNA"/>
</dbReference>
<gene>
    <name evidence="1" type="ORF">AAFF_G00182060</name>
</gene>
<protein>
    <submittedName>
        <fullName evidence="1">Uncharacterized protein</fullName>
    </submittedName>
</protein>
<comment type="caution">
    <text evidence="1">The sequence shown here is derived from an EMBL/GenBank/DDBJ whole genome shotgun (WGS) entry which is preliminary data.</text>
</comment>
<name>A0AAD7RKR0_9TELE</name>
<sequence length="183" mass="20684">MTSLLPACADLEELFIDLYLRPLPAQWEMSLVSPQGPPRYSGPSLATRCPAKKRTQLKAFSQTDTDSYAELLIRASNPNDCGLKAWEEKCTREYLCAEQMERLWTAGTRGYLVSPQLGEQREHISVHGSWAKIYPGACFSSPVSQLFCWQASIEHRAGENMIPAMQLAPTLVRQRRTYRTTLT</sequence>
<evidence type="ECO:0000313" key="2">
    <source>
        <dbReference type="Proteomes" id="UP001221898"/>
    </source>
</evidence>